<protein>
    <submittedName>
        <fullName evidence="2">Uncharacterized protein</fullName>
    </submittedName>
</protein>
<dbReference type="VEuPathDB" id="FungiDB:BDBG_17745"/>
<dbReference type="AlphaFoldDB" id="A0A179V117"/>
<proteinExistence type="predicted"/>
<dbReference type="OrthoDB" id="4183583at2759"/>
<evidence type="ECO:0000313" key="2">
    <source>
        <dbReference type="EMBL" id="OAT13159.1"/>
    </source>
</evidence>
<feature type="region of interest" description="Disordered" evidence="1">
    <location>
        <begin position="15"/>
        <end position="78"/>
    </location>
</feature>
<dbReference type="RefSeq" id="XP_031580737.1">
    <property type="nucleotide sequence ID" value="XM_031725395.1"/>
</dbReference>
<organism evidence="2 3">
    <name type="scientific">Blastomyces gilchristii (strain SLH14081)</name>
    <name type="common">Blastomyces dermatitidis</name>
    <dbReference type="NCBI Taxonomy" id="559298"/>
    <lineage>
        <taxon>Eukaryota</taxon>
        <taxon>Fungi</taxon>
        <taxon>Dikarya</taxon>
        <taxon>Ascomycota</taxon>
        <taxon>Pezizomycotina</taxon>
        <taxon>Eurotiomycetes</taxon>
        <taxon>Eurotiomycetidae</taxon>
        <taxon>Onygenales</taxon>
        <taxon>Ajellomycetaceae</taxon>
        <taxon>Blastomyces</taxon>
    </lineage>
</organism>
<sequence length="78" mass="8400">MYSYTETQKFLILVPQEESPMAQSRGVNSTTPTPLSPQIPSFANEISATPVPQKITRSPSASSTASTDIRSGFLRLGV</sequence>
<evidence type="ECO:0000313" key="3">
    <source>
        <dbReference type="Proteomes" id="UP000002038"/>
    </source>
</evidence>
<feature type="compositionally biased region" description="Polar residues" evidence="1">
    <location>
        <begin position="21"/>
        <end position="47"/>
    </location>
</feature>
<dbReference type="KEGG" id="bgh:BDBG_17745"/>
<evidence type="ECO:0000256" key="1">
    <source>
        <dbReference type="SAM" id="MobiDB-lite"/>
    </source>
</evidence>
<name>A0A179V117_BLAGS</name>
<reference evidence="3" key="1">
    <citation type="journal article" date="2015" name="PLoS Genet.">
        <title>The dynamic genome and transcriptome of the human fungal pathogen Blastomyces and close relative Emmonsia.</title>
        <authorList>
            <person name="Munoz J.F."/>
            <person name="Gauthier G.M."/>
            <person name="Desjardins C.A."/>
            <person name="Gallo J.E."/>
            <person name="Holder J."/>
            <person name="Sullivan T.D."/>
            <person name="Marty A.J."/>
            <person name="Carmen J.C."/>
            <person name="Chen Z."/>
            <person name="Ding L."/>
            <person name="Gujja S."/>
            <person name="Magrini V."/>
            <person name="Misas E."/>
            <person name="Mitreva M."/>
            <person name="Priest M."/>
            <person name="Saif S."/>
            <person name="Whiston E.A."/>
            <person name="Young S."/>
            <person name="Zeng Q."/>
            <person name="Goldman W.E."/>
            <person name="Mardis E.R."/>
            <person name="Taylor J.W."/>
            <person name="McEwen J.G."/>
            <person name="Clay O.K."/>
            <person name="Klein B.S."/>
            <person name="Cuomo C.A."/>
        </authorList>
    </citation>
    <scope>NUCLEOTIDE SEQUENCE [LARGE SCALE GENOMIC DNA]</scope>
    <source>
        <strain evidence="3">SLH14081</strain>
    </source>
</reference>
<accession>A0A179V117</accession>
<feature type="compositionally biased region" description="Low complexity" evidence="1">
    <location>
        <begin position="58"/>
        <end position="67"/>
    </location>
</feature>
<dbReference type="EMBL" id="GG657470">
    <property type="protein sequence ID" value="OAT13159.1"/>
    <property type="molecule type" value="Genomic_DNA"/>
</dbReference>
<gene>
    <name evidence="2" type="ORF">BDBG_17745</name>
</gene>
<dbReference type="Proteomes" id="UP000002038">
    <property type="component" value="Unassembled WGS sequence"/>
</dbReference>
<dbReference type="GeneID" id="42529338"/>
<keyword evidence="3" id="KW-1185">Reference proteome</keyword>